<evidence type="ECO:0000313" key="2">
    <source>
        <dbReference type="EMBL" id="ABD69556.1"/>
    </source>
</evidence>
<dbReference type="SMART" id="SM00464">
    <property type="entry name" value="LON"/>
    <property type="match status" value="1"/>
</dbReference>
<dbReference type="Pfam" id="PF02190">
    <property type="entry name" value="LON_substr_bdg"/>
    <property type="match status" value="1"/>
</dbReference>
<dbReference type="EMBL" id="CP000267">
    <property type="protein sequence ID" value="ABD69556.1"/>
    <property type="molecule type" value="Genomic_DNA"/>
</dbReference>
<dbReference type="InterPro" id="IPR015947">
    <property type="entry name" value="PUA-like_sf"/>
</dbReference>
<sequence length="230" mass="25235">MMPATQIVALKMSESLALFSLPLFPLSTVLYPGGTLPLRIFEVRYLDMIGKCHKTGAPFGVVALTTGAEVRKPDNGSPTGDGFAPEVFHAVGTLASITEFSHPQSGLMMIRCTGMQRFRITHQERLKHGLWVADVSPLANDLTVKIPDDLQGVATALGNLINTLLARALPLAQMPVQPPYQLDDCAWVANRWCELLPMPLEHKQRLMELDNPLVRLELVSDLLERSGIAT</sequence>
<reference evidence="3" key="1">
    <citation type="submission" date="2006-02" db="EMBL/GenBank/DDBJ databases">
        <title>Complete sequence of chromosome of Rhodoferax ferrireducens DSM 15236.</title>
        <authorList>
            <person name="Copeland A."/>
            <person name="Lucas S."/>
            <person name="Lapidus A."/>
            <person name="Barry K."/>
            <person name="Detter J.C."/>
            <person name="Glavina del Rio T."/>
            <person name="Hammon N."/>
            <person name="Israni S."/>
            <person name="Pitluck S."/>
            <person name="Brettin T."/>
            <person name="Bruce D."/>
            <person name="Han C."/>
            <person name="Tapia R."/>
            <person name="Gilna P."/>
            <person name="Kiss H."/>
            <person name="Schmutz J."/>
            <person name="Larimer F."/>
            <person name="Land M."/>
            <person name="Kyrpides N."/>
            <person name="Ivanova N."/>
            <person name="Richardson P."/>
        </authorList>
    </citation>
    <scope>NUCLEOTIDE SEQUENCE [LARGE SCALE GENOMIC DNA]</scope>
    <source>
        <strain evidence="3">ATCC BAA-621 / DSM 15236 / T118</strain>
    </source>
</reference>
<dbReference type="Gene3D" id="1.10.4060.10">
    <property type="entry name" value="BPP1347 like domain"/>
    <property type="match status" value="1"/>
</dbReference>
<dbReference type="SUPFAM" id="SSF88697">
    <property type="entry name" value="PUA domain-like"/>
    <property type="match status" value="1"/>
</dbReference>
<protein>
    <submittedName>
        <fullName evidence="2">Peptidase S16, lon-like</fullName>
    </submittedName>
</protein>
<organism evidence="2 3">
    <name type="scientific">Albidiferax ferrireducens (strain ATCC BAA-621 / DSM 15236 / T118)</name>
    <name type="common">Rhodoferax ferrireducens</name>
    <dbReference type="NCBI Taxonomy" id="338969"/>
    <lineage>
        <taxon>Bacteria</taxon>
        <taxon>Pseudomonadati</taxon>
        <taxon>Pseudomonadota</taxon>
        <taxon>Betaproteobacteria</taxon>
        <taxon>Burkholderiales</taxon>
        <taxon>Comamonadaceae</taxon>
        <taxon>Rhodoferax</taxon>
    </lineage>
</organism>
<name>Q21XE7_ALBFT</name>
<dbReference type="PROSITE" id="PS51787">
    <property type="entry name" value="LON_N"/>
    <property type="match status" value="1"/>
</dbReference>
<proteinExistence type="predicted"/>
<dbReference type="InterPro" id="IPR003111">
    <property type="entry name" value="Lon_prtase_N"/>
</dbReference>
<dbReference type="InterPro" id="IPR046336">
    <property type="entry name" value="Lon_prtase_N_sf"/>
</dbReference>
<evidence type="ECO:0000259" key="1">
    <source>
        <dbReference type="PROSITE" id="PS51787"/>
    </source>
</evidence>
<dbReference type="PANTHER" id="PTHR46732:SF8">
    <property type="entry name" value="ATP-DEPENDENT PROTEASE LA (LON) DOMAIN PROTEIN"/>
    <property type="match status" value="1"/>
</dbReference>
<gene>
    <name evidence="2" type="ordered locus">Rfer_1828</name>
</gene>
<feature type="domain" description="Lon N-terminal" evidence="1">
    <location>
        <begin position="18"/>
        <end position="227"/>
    </location>
</feature>
<dbReference type="AlphaFoldDB" id="Q21XE7"/>
<keyword evidence="3" id="KW-1185">Reference proteome</keyword>
<evidence type="ECO:0000313" key="3">
    <source>
        <dbReference type="Proteomes" id="UP000008332"/>
    </source>
</evidence>
<dbReference type="KEGG" id="rfr:Rfer_1828"/>
<dbReference type="PANTHER" id="PTHR46732">
    <property type="entry name" value="ATP-DEPENDENT PROTEASE LA (LON) DOMAIN PROTEIN"/>
    <property type="match status" value="1"/>
</dbReference>
<dbReference type="STRING" id="338969.Rfer_1828"/>
<dbReference type="eggNOG" id="COG2802">
    <property type="taxonomic scope" value="Bacteria"/>
</dbReference>
<accession>Q21XE7</accession>
<dbReference type="HOGENOM" id="CLU_048359_3_0_4"/>
<dbReference type="Gene3D" id="2.30.130.40">
    <property type="entry name" value="LON domain-like"/>
    <property type="match status" value="1"/>
</dbReference>
<dbReference type="Proteomes" id="UP000008332">
    <property type="component" value="Chromosome"/>
</dbReference>